<dbReference type="GO" id="GO:0052621">
    <property type="term" value="F:diguanylate cyclase activity"/>
    <property type="evidence" value="ECO:0007669"/>
    <property type="project" value="UniProtKB-EC"/>
</dbReference>
<evidence type="ECO:0000256" key="1">
    <source>
        <dbReference type="ARBA" id="ARBA00001946"/>
    </source>
</evidence>
<dbReference type="SMART" id="SM00267">
    <property type="entry name" value="GGDEF"/>
    <property type="match status" value="1"/>
</dbReference>
<dbReference type="Gene3D" id="3.30.70.270">
    <property type="match status" value="1"/>
</dbReference>
<dbReference type="STRING" id="498211.CJA_1657"/>
<dbReference type="NCBIfam" id="TIGR00254">
    <property type="entry name" value="GGDEF"/>
    <property type="match status" value="1"/>
</dbReference>
<dbReference type="EC" id="2.7.7.65" evidence="2"/>
<proteinExistence type="predicted"/>
<sequence length="239" mass="27107">MLSDAPGYGLIFDQCANGDPCRNTQLLGELQQQVRDLQAQVRTDALTGLYNYRFFSDTLLLEMERTRRSFQPLSLVLLDLDYFKAFNDRWGHDAGNQALVHLAGVVNQGLRKLDFACRYGGEEFALILPNTDLRHAVSVAERVRELLVSSPLIMPTGETCALTASFGVDEFAGQLNESPEEFTRRVDYWLYQAKLTGRNRVACPVITEPNKEKTKVTQEEKETLFDLFRDTENNSDLSK</sequence>
<dbReference type="InterPro" id="IPR029787">
    <property type="entry name" value="Nucleotide_cyclase"/>
</dbReference>
<keyword evidence="6" id="KW-1185">Reference proteome</keyword>
<dbReference type="PANTHER" id="PTHR45138">
    <property type="entry name" value="REGULATORY COMPONENTS OF SENSORY TRANSDUCTION SYSTEM"/>
    <property type="match status" value="1"/>
</dbReference>
<gene>
    <name evidence="5" type="ordered locus">CJA_1657</name>
</gene>
<evidence type="ECO:0000313" key="5">
    <source>
        <dbReference type="EMBL" id="ACE84951.1"/>
    </source>
</evidence>
<evidence type="ECO:0000313" key="6">
    <source>
        <dbReference type="Proteomes" id="UP000001036"/>
    </source>
</evidence>
<comment type="catalytic activity">
    <reaction evidence="3">
        <text>2 GTP = 3',3'-c-di-GMP + 2 diphosphate</text>
        <dbReference type="Rhea" id="RHEA:24898"/>
        <dbReference type="ChEBI" id="CHEBI:33019"/>
        <dbReference type="ChEBI" id="CHEBI:37565"/>
        <dbReference type="ChEBI" id="CHEBI:58805"/>
        <dbReference type="EC" id="2.7.7.65"/>
    </reaction>
</comment>
<comment type="cofactor">
    <cofactor evidence="1">
        <name>Mg(2+)</name>
        <dbReference type="ChEBI" id="CHEBI:18420"/>
    </cofactor>
</comment>
<dbReference type="Proteomes" id="UP000001036">
    <property type="component" value="Chromosome"/>
</dbReference>
<dbReference type="PROSITE" id="PS50887">
    <property type="entry name" value="GGDEF"/>
    <property type="match status" value="1"/>
</dbReference>
<dbReference type="AlphaFoldDB" id="B3PET3"/>
<dbReference type="EMBL" id="CP000934">
    <property type="protein sequence ID" value="ACE84951.1"/>
    <property type="molecule type" value="Genomic_DNA"/>
</dbReference>
<dbReference type="PANTHER" id="PTHR45138:SF9">
    <property type="entry name" value="DIGUANYLATE CYCLASE DGCM-RELATED"/>
    <property type="match status" value="1"/>
</dbReference>
<feature type="domain" description="GGDEF" evidence="4">
    <location>
        <begin position="71"/>
        <end position="206"/>
    </location>
</feature>
<organism evidence="5 6">
    <name type="scientific">Cellvibrio japonicus (strain Ueda107)</name>
    <name type="common">Pseudomonas fluorescens subsp. cellulosa</name>
    <dbReference type="NCBI Taxonomy" id="498211"/>
    <lineage>
        <taxon>Bacteria</taxon>
        <taxon>Pseudomonadati</taxon>
        <taxon>Pseudomonadota</taxon>
        <taxon>Gammaproteobacteria</taxon>
        <taxon>Cellvibrionales</taxon>
        <taxon>Cellvibrionaceae</taxon>
        <taxon>Cellvibrio</taxon>
    </lineage>
</organism>
<dbReference type="InterPro" id="IPR050469">
    <property type="entry name" value="Diguanylate_Cyclase"/>
</dbReference>
<evidence type="ECO:0000256" key="2">
    <source>
        <dbReference type="ARBA" id="ARBA00012528"/>
    </source>
</evidence>
<dbReference type="KEGG" id="cja:CJA_1657"/>
<dbReference type="InterPro" id="IPR000160">
    <property type="entry name" value="GGDEF_dom"/>
</dbReference>
<dbReference type="HOGENOM" id="CLU_000445_11_16_6"/>
<dbReference type="SUPFAM" id="SSF55073">
    <property type="entry name" value="Nucleotide cyclase"/>
    <property type="match status" value="1"/>
</dbReference>
<name>B3PET3_CELJU</name>
<protein>
    <recommendedName>
        <fullName evidence="2">diguanylate cyclase</fullName>
        <ecNumber evidence="2">2.7.7.65</ecNumber>
    </recommendedName>
</protein>
<evidence type="ECO:0000259" key="4">
    <source>
        <dbReference type="PROSITE" id="PS50887"/>
    </source>
</evidence>
<reference evidence="5 6" key="1">
    <citation type="journal article" date="2008" name="J. Bacteriol.">
        <title>Insights into plant cell wall degradation from the genome sequence of the soil bacterium Cellvibrio japonicus.</title>
        <authorList>
            <person name="Deboy R.T."/>
            <person name="Mongodin E.F."/>
            <person name="Fouts D.E."/>
            <person name="Tailford L.E."/>
            <person name="Khouri H."/>
            <person name="Emerson J.B."/>
            <person name="Mohamoud Y."/>
            <person name="Watkins K."/>
            <person name="Henrissat B."/>
            <person name="Gilbert H.J."/>
            <person name="Nelson K.E."/>
        </authorList>
    </citation>
    <scope>NUCLEOTIDE SEQUENCE [LARGE SCALE GENOMIC DNA]</scope>
    <source>
        <strain evidence="5 6">Ueda107</strain>
    </source>
</reference>
<dbReference type="CDD" id="cd01949">
    <property type="entry name" value="GGDEF"/>
    <property type="match status" value="1"/>
</dbReference>
<dbReference type="Pfam" id="PF00990">
    <property type="entry name" value="GGDEF"/>
    <property type="match status" value="1"/>
</dbReference>
<accession>B3PET3</accession>
<dbReference type="FunFam" id="3.30.70.270:FF:000001">
    <property type="entry name" value="Diguanylate cyclase domain protein"/>
    <property type="match status" value="1"/>
</dbReference>
<evidence type="ECO:0000256" key="3">
    <source>
        <dbReference type="ARBA" id="ARBA00034247"/>
    </source>
</evidence>
<dbReference type="InterPro" id="IPR043128">
    <property type="entry name" value="Rev_trsase/Diguanyl_cyclase"/>
</dbReference>
<dbReference type="eggNOG" id="COG3706">
    <property type="taxonomic scope" value="Bacteria"/>
</dbReference>